<name>A3MSB8_PYRCJ</name>
<dbReference type="KEGG" id="pcl:Pcal_0096"/>
<evidence type="ECO:0000313" key="2">
    <source>
        <dbReference type="Proteomes" id="UP000001431"/>
    </source>
</evidence>
<proteinExistence type="predicted"/>
<sequence>MLPLFRLRTLLLFMPFALNYELAAREEFCRRTRSRLVAVALEAEGRVYRGVVTACDGDVVVVEGKEGEYVVPWSKVDHVLEAREVADLGRGEAKALLKRAGRGSVVVVHRGGAAPYLYICAEGRDCEIAFEGRLPVAGGEAVGRGSAVVKCGGKKVRLDAAPGDAAEGTAHYTCPTRFKVAVVALGPTRVEPRGCWPAEESPYVIEKA</sequence>
<gene>
    <name evidence="1" type="ordered locus">Pcal_0096</name>
</gene>
<dbReference type="STRING" id="410359.Pcal_0096"/>
<evidence type="ECO:0000313" key="1">
    <source>
        <dbReference type="EMBL" id="ABO07535.1"/>
    </source>
</evidence>
<dbReference type="GeneID" id="4909817"/>
<reference evidence="1" key="1">
    <citation type="submission" date="2007-02" db="EMBL/GenBank/DDBJ databases">
        <title>Complete sequence of Pyrobaculum calidifontis JCM 11548.</title>
        <authorList>
            <consortium name="US DOE Joint Genome Institute"/>
            <person name="Copeland A."/>
            <person name="Lucas S."/>
            <person name="Lapidus A."/>
            <person name="Barry K."/>
            <person name="Glavina del Rio T."/>
            <person name="Dalin E."/>
            <person name="Tice H."/>
            <person name="Pitluck S."/>
            <person name="Chain P."/>
            <person name="Malfatti S."/>
            <person name="Shin M."/>
            <person name="Vergez L."/>
            <person name="Schmutz J."/>
            <person name="Larimer F."/>
            <person name="Land M."/>
            <person name="Hauser L."/>
            <person name="Kyrpides N."/>
            <person name="Mikhailova N."/>
            <person name="Cozen A.E."/>
            <person name="Fitz-Gibbon S.T."/>
            <person name="House C.H."/>
            <person name="Saltikov C."/>
            <person name="Lowe T.M."/>
            <person name="Richardson P."/>
        </authorList>
    </citation>
    <scope>NUCLEOTIDE SEQUENCE [LARGE SCALE GENOMIC DNA]</scope>
    <source>
        <strain evidence="1">JCM 11548</strain>
    </source>
</reference>
<keyword evidence="2" id="KW-1185">Reference proteome</keyword>
<accession>A3MSB8</accession>
<organism evidence="1 2">
    <name type="scientific">Pyrobaculum calidifontis (strain DSM 21063 / JCM 11548 / VA1)</name>
    <dbReference type="NCBI Taxonomy" id="410359"/>
    <lineage>
        <taxon>Archaea</taxon>
        <taxon>Thermoproteota</taxon>
        <taxon>Thermoprotei</taxon>
        <taxon>Thermoproteales</taxon>
        <taxon>Thermoproteaceae</taxon>
        <taxon>Pyrobaculum</taxon>
    </lineage>
</organism>
<dbReference type="EMBL" id="CP000561">
    <property type="protein sequence ID" value="ABO07535.1"/>
    <property type="molecule type" value="Genomic_DNA"/>
</dbReference>
<dbReference type="HOGENOM" id="CLU_1318579_0_0_2"/>
<protein>
    <submittedName>
        <fullName evidence="1">Uncharacterized protein</fullName>
    </submittedName>
</protein>
<dbReference type="AlphaFoldDB" id="A3MSB8"/>
<dbReference type="RefSeq" id="WP_011848792.1">
    <property type="nucleotide sequence ID" value="NC_009073.1"/>
</dbReference>
<dbReference type="Proteomes" id="UP000001431">
    <property type="component" value="Chromosome"/>
</dbReference>